<evidence type="ECO:0000259" key="2">
    <source>
        <dbReference type="Pfam" id="PF26456"/>
    </source>
</evidence>
<name>A0A2G1WGH8_9EURY</name>
<gene>
    <name evidence="3" type="ORF">DJ69_14365</name>
</gene>
<feature type="compositionally biased region" description="Basic and acidic residues" evidence="1">
    <location>
        <begin position="86"/>
        <end position="101"/>
    </location>
</feature>
<feature type="domain" description="DUF8135" evidence="2">
    <location>
        <begin position="176"/>
        <end position="225"/>
    </location>
</feature>
<evidence type="ECO:0000313" key="3">
    <source>
        <dbReference type="EMBL" id="PHQ37969.1"/>
    </source>
</evidence>
<sequence length="235" mass="24798">MTDDEADPFADADEGESESADELFGDESIEDAGEVDDPFAELDDDISGENASEIDVDAEGPDPAEAGPESAEPESADAGRPLFGEAKTDAREPDADADGDRGAVGGRSAADAGRGETDDPFDELGPATGETDADLDDMFEQMDVGSVGDEDVWESLDEDAAGAGLREGFVDADVERVISKRTYCQQCPHFSAPPTVACDHEGTTILEAVGFDEFRVRNCPMVDEDDPTFDASRGE</sequence>
<evidence type="ECO:0000313" key="4">
    <source>
        <dbReference type="Proteomes" id="UP000222824"/>
    </source>
</evidence>
<protein>
    <recommendedName>
        <fullName evidence="2">DUF8135 domain-containing protein</fullName>
    </recommendedName>
</protein>
<dbReference type="OrthoDB" id="204982at2157"/>
<dbReference type="Proteomes" id="UP000222824">
    <property type="component" value="Unassembled WGS sequence"/>
</dbReference>
<organism evidence="3 4">
    <name type="scientific">Halorubrum persicum</name>
    <dbReference type="NCBI Taxonomy" id="1383844"/>
    <lineage>
        <taxon>Archaea</taxon>
        <taxon>Methanobacteriati</taxon>
        <taxon>Methanobacteriota</taxon>
        <taxon>Stenosarchaea group</taxon>
        <taxon>Halobacteria</taxon>
        <taxon>Halobacteriales</taxon>
        <taxon>Haloferacaceae</taxon>
        <taxon>Halorubrum</taxon>
    </lineage>
</organism>
<feature type="compositionally biased region" description="Acidic residues" evidence="1">
    <location>
        <begin position="1"/>
        <end position="62"/>
    </location>
</feature>
<comment type="caution">
    <text evidence="3">The sequence shown here is derived from an EMBL/GenBank/DDBJ whole genome shotgun (WGS) entry which is preliminary data.</text>
</comment>
<dbReference type="RefSeq" id="WP_099256253.1">
    <property type="nucleotide sequence ID" value="NZ_NHOA01000134.1"/>
</dbReference>
<proteinExistence type="predicted"/>
<accession>A0A2G1WGH8</accession>
<dbReference type="Pfam" id="PF26456">
    <property type="entry name" value="DUF8135"/>
    <property type="match status" value="1"/>
</dbReference>
<dbReference type="EMBL" id="NHOA01000134">
    <property type="protein sequence ID" value="PHQ37969.1"/>
    <property type="molecule type" value="Genomic_DNA"/>
</dbReference>
<feature type="region of interest" description="Disordered" evidence="1">
    <location>
        <begin position="1"/>
        <end position="137"/>
    </location>
</feature>
<keyword evidence="4" id="KW-1185">Reference proteome</keyword>
<dbReference type="AlphaFoldDB" id="A0A2G1WGH8"/>
<dbReference type="InterPro" id="IPR058448">
    <property type="entry name" value="DUF8135"/>
</dbReference>
<reference evidence="3 4" key="1">
    <citation type="journal article" date="2014" name="Front. Microbiol.">
        <title>Population and genomic analysis of the genus Halorubrum.</title>
        <authorList>
            <person name="Fullmer M.S."/>
            <person name="Soucy S.M."/>
            <person name="Swithers K.S."/>
            <person name="Makkay A.M."/>
            <person name="Wheeler R."/>
            <person name="Ventosa A."/>
            <person name="Gogarten J.P."/>
            <person name="Papke R.T."/>
        </authorList>
    </citation>
    <scope>NUCLEOTIDE SEQUENCE [LARGE SCALE GENOMIC DNA]</scope>
    <source>
        <strain evidence="3 4">C49</strain>
    </source>
</reference>
<evidence type="ECO:0000256" key="1">
    <source>
        <dbReference type="SAM" id="MobiDB-lite"/>
    </source>
</evidence>